<dbReference type="Proteomes" id="UP000199371">
    <property type="component" value="Unassembled WGS sequence"/>
</dbReference>
<sequence>MHKLLLATAVAGALLLAGCSQSVSEYSNETPVLKLDQFFQGESLAWGVLHNWQGKQSVRFTAELCGSWQGNTGNLYELFYFSDGRTEQRHWQLHQNADGSISGTAGDVIGNATGQLAGNTLYWEYTLRIPYDGDTMDVKIKDWLYLVDEQNLINRSTLHKFGVTVGELTLAIQQQNKNADCAALQQKIKQLVPDAV</sequence>
<dbReference type="PROSITE" id="PS51257">
    <property type="entry name" value="PROKAR_LIPOPROTEIN"/>
    <property type="match status" value="1"/>
</dbReference>
<name>A0A1H6L8Z9_9GAMM</name>
<gene>
    <name evidence="2" type="ORF">SAMN05660691_01758</name>
</gene>
<evidence type="ECO:0008006" key="4">
    <source>
        <dbReference type="Google" id="ProtNLM"/>
    </source>
</evidence>
<dbReference type="AlphaFoldDB" id="A0A1H6L8Z9"/>
<dbReference type="OrthoDB" id="5296954at2"/>
<keyword evidence="1" id="KW-0732">Signal</keyword>
<evidence type="ECO:0000256" key="1">
    <source>
        <dbReference type="SAM" id="SignalP"/>
    </source>
</evidence>
<reference evidence="3" key="1">
    <citation type="submission" date="2016-10" db="EMBL/GenBank/DDBJ databases">
        <authorList>
            <person name="Varghese N."/>
            <person name="Submissions S."/>
        </authorList>
    </citation>
    <scope>NUCLEOTIDE SEQUENCE [LARGE SCALE GENOMIC DNA]</scope>
    <source>
        <strain evidence="3">DSM 17616</strain>
    </source>
</reference>
<dbReference type="STRING" id="173990.SAMN05660691_01758"/>
<dbReference type="InterPro" id="IPR024409">
    <property type="entry name" value="DUF3833"/>
</dbReference>
<accession>A0A1H6L8Z9</accession>
<evidence type="ECO:0000313" key="2">
    <source>
        <dbReference type="EMBL" id="SEH84691.1"/>
    </source>
</evidence>
<evidence type="ECO:0000313" key="3">
    <source>
        <dbReference type="Proteomes" id="UP000199371"/>
    </source>
</evidence>
<dbReference type="RefSeq" id="WP_092792393.1">
    <property type="nucleotide sequence ID" value="NZ_FNXF01000005.1"/>
</dbReference>
<keyword evidence="3" id="KW-1185">Reference proteome</keyword>
<organism evidence="2 3">
    <name type="scientific">Rheinheimera pacifica</name>
    <dbReference type="NCBI Taxonomy" id="173990"/>
    <lineage>
        <taxon>Bacteria</taxon>
        <taxon>Pseudomonadati</taxon>
        <taxon>Pseudomonadota</taxon>
        <taxon>Gammaproteobacteria</taxon>
        <taxon>Chromatiales</taxon>
        <taxon>Chromatiaceae</taxon>
        <taxon>Rheinheimera</taxon>
    </lineage>
</organism>
<dbReference type="EMBL" id="FNXF01000005">
    <property type="protein sequence ID" value="SEH84691.1"/>
    <property type="molecule type" value="Genomic_DNA"/>
</dbReference>
<proteinExistence type="predicted"/>
<dbReference type="Pfam" id="PF12915">
    <property type="entry name" value="DUF3833"/>
    <property type="match status" value="1"/>
</dbReference>
<protein>
    <recommendedName>
        <fullName evidence="4">DUF3833 domain-containing protein</fullName>
    </recommendedName>
</protein>
<feature type="signal peptide" evidence="1">
    <location>
        <begin position="1"/>
        <end position="22"/>
    </location>
</feature>
<feature type="chain" id="PRO_5011587639" description="DUF3833 domain-containing protein" evidence="1">
    <location>
        <begin position="23"/>
        <end position="196"/>
    </location>
</feature>